<dbReference type="CDD" id="cd00037">
    <property type="entry name" value="CLECT"/>
    <property type="match status" value="1"/>
</dbReference>
<dbReference type="InterPro" id="IPR036508">
    <property type="entry name" value="Chitin-bd_dom_sf"/>
</dbReference>
<comment type="caution">
    <text evidence="4">The sequence shown here is derived from an EMBL/GenBank/DDBJ whole genome shotgun (WGS) entry which is preliminary data.</text>
</comment>
<dbReference type="EMBL" id="LNIX01000001">
    <property type="protein sequence ID" value="OXA63222.1"/>
    <property type="molecule type" value="Genomic_DNA"/>
</dbReference>
<sequence length="583" mass="61583">MVTKMLKFWAITLLGGAYCTAATATGFKYLGSTALSTYTISEATSNWNGALVACNQTDMRLLSVETAQENLEVRLFMVKNDAEFTVWTSAAYNPALTKYIWAPTGEDVNVGELNEWEAGHPMNLTGYAATVTNDVFKPTSTWSSSLRGTLLRYVCEGDNPVTTTTDSTATTEETTATTEATTTDPTATTEVVTTTTPPTTTLAPTSSPTGSVTTLDPIDWVCPDGYTGNIGHRTTARSTTHWERFACRIPFEVPMCSSGVPPTGSPRPPTTSPGSTLKDPIDWVCPDGYAGNIGHPFNCSLYYTCAPPATPVLEICGGGYFFDSWDRFACRIPFEVSMCSPSGIPPTGSPPTRGRRHLLCVLFIVLTTGLSPANGGGSIENPASHNLVKDSDKITGFRNGRKIKLPGKWYLENILTRIFNAANPPPPPPDPATTISPSTASETFATIDEGSSTPTVPGTFPTAPTGPVTFPTVPPTPATFPTVPTGPVTFPTVPPEPVTFPTVPTGPVTFPTVQLSTGPVTFPTVQLSTGPVTFPTVQLSTGPVTFPTAPTGPVTFPTIPVSIAPITFPTVPAGPITFPPISP</sequence>
<evidence type="ECO:0000256" key="1">
    <source>
        <dbReference type="SAM" id="MobiDB-lite"/>
    </source>
</evidence>
<feature type="domain" description="C-type lectin" evidence="2">
    <location>
        <begin position="33"/>
        <end position="156"/>
    </location>
</feature>
<reference evidence="4 5" key="1">
    <citation type="submission" date="2015-12" db="EMBL/GenBank/DDBJ databases">
        <title>The genome of Folsomia candida.</title>
        <authorList>
            <person name="Faddeeva A."/>
            <person name="Derks M.F."/>
            <person name="Anvar Y."/>
            <person name="Smit S."/>
            <person name="Van Straalen N."/>
            <person name="Roelofs D."/>
        </authorList>
    </citation>
    <scope>NUCLEOTIDE SEQUENCE [LARGE SCALE GENOMIC DNA]</scope>
    <source>
        <strain evidence="4 5">VU population</strain>
        <tissue evidence="4">Whole body</tissue>
    </source>
</reference>
<dbReference type="PROSITE" id="PS50041">
    <property type="entry name" value="C_TYPE_LECTIN_2"/>
    <property type="match status" value="1"/>
</dbReference>
<dbReference type="InterPro" id="IPR001304">
    <property type="entry name" value="C-type_lectin-like"/>
</dbReference>
<dbReference type="InterPro" id="IPR016186">
    <property type="entry name" value="C-type_lectin-like/link_sf"/>
</dbReference>
<dbReference type="Gene3D" id="3.10.100.10">
    <property type="entry name" value="Mannose-Binding Protein A, subunit A"/>
    <property type="match status" value="1"/>
</dbReference>
<evidence type="ECO:0000313" key="4">
    <source>
        <dbReference type="EMBL" id="OXA63222.1"/>
    </source>
</evidence>
<dbReference type="PROSITE" id="PS50940">
    <property type="entry name" value="CHIT_BIND_II"/>
    <property type="match status" value="1"/>
</dbReference>
<dbReference type="InterPro" id="IPR002557">
    <property type="entry name" value="Chitin-bd_dom"/>
</dbReference>
<gene>
    <name evidence="4" type="ORF">Fcan01_00400</name>
</gene>
<name>A0A226F092_FOLCA</name>
<dbReference type="Proteomes" id="UP000198287">
    <property type="component" value="Unassembled WGS sequence"/>
</dbReference>
<keyword evidence="5" id="KW-1185">Reference proteome</keyword>
<dbReference type="GO" id="GO:0005576">
    <property type="term" value="C:extracellular region"/>
    <property type="evidence" value="ECO:0007669"/>
    <property type="project" value="InterPro"/>
</dbReference>
<dbReference type="OrthoDB" id="6328985at2759"/>
<dbReference type="AlphaFoldDB" id="A0A226F092"/>
<feature type="region of interest" description="Disordered" evidence="1">
    <location>
        <begin position="161"/>
        <end position="211"/>
    </location>
</feature>
<feature type="domain" description="Chitin-binding type-2" evidence="3">
    <location>
        <begin position="282"/>
        <end position="341"/>
    </location>
</feature>
<protein>
    <submittedName>
        <fullName evidence="4">Uncharacterized protein</fullName>
    </submittedName>
</protein>
<dbReference type="SUPFAM" id="SSF57625">
    <property type="entry name" value="Invertebrate chitin-binding proteins"/>
    <property type="match status" value="1"/>
</dbReference>
<evidence type="ECO:0000313" key="5">
    <source>
        <dbReference type="Proteomes" id="UP000198287"/>
    </source>
</evidence>
<evidence type="ECO:0000259" key="3">
    <source>
        <dbReference type="PROSITE" id="PS50940"/>
    </source>
</evidence>
<dbReference type="InterPro" id="IPR016187">
    <property type="entry name" value="CTDL_fold"/>
</dbReference>
<feature type="region of interest" description="Disordered" evidence="1">
    <location>
        <begin position="258"/>
        <end position="277"/>
    </location>
</feature>
<dbReference type="SMART" id="SM00494">
    <property type="entry name" value="ChtBD2"/>
    <property type="match status" value="1"/>
</dbReference>
<dbReference type="SUPFAM" id="SSF56436">
    <property type="entry name" value="C-type lectin-like"/>
    <property type="match status" value="1"/>
</dbReference>
<proteinExistence type="predicted"/>
<feature type="compositionally biased region" description="Low complexity" evidence="1">
    <location>
        <begin position="161"/>
        <end position="209"/>
    </location>
</feature>
<evidence type="ECO:0000259" key="2">
    <source>
        <dbReference type="PROSITE" id="PS50041"/>
    </source>
</evidence>
<accession>A0A226F092</accession>
<organism evidence="4 5">
    <name type="scientific">Folsomia candida</name>
    <name type="common">Springtail</name>
    <dbReference type="NCBI Taxonomy" id="158441"/>
    <lineage>
        <taxon>Eukaryota</taxon>
        <taxon>Metazoa</taxon>
        <taxon>Ecdysozoa</taxon>
        <taxon>Arthropoda</taxon>
        <taxon>Hexapoda</taxon>
        <taxon>Collembola</taxon>
        <taxon>Entomobryomorpha</taxon>
        <taxon>Isotomoidea</taxon>
        <taxon>Isotomidae</taxon>
        <taxon>Proisotominae</taxon>
        <taxon>Folsomia</taxon>
    </lineage>
</organism>
<dbReference type="GO" id="GO:0008061">
    <property type="term" value="F:chitin binding"/>
    <property type="evidence" value="ECO:0007669"/>
    <property type="project" value="InterPro"/>
</dbReference>